<dbReference type="InterPro" id="IPR015168">
    <property type="entry name" value="SsuA/THI5"/>
</dbReference>
<dbReference type="Pfam" id="PF09084">
    <property type="entry name" value="NMT1"/>
    <property type="match status" value="1"/>
</dbReference>
<dbReference type="EMBL" id="FZMP01000018">
    <property type="protein sequence ID" value="SNQ59317.1"/>
    <property type="molecule type" value="Genomic_DNA"/>
</dbReference>
<comment type="subcellular location">
    <subcellularLocation>
        <location evidence="1">Periplasm</location>
    </subcellularLocation>
</comment>
<proteinExistence type="inferred from homology"/>
<evidence type="ECO:0000313" key="5">
    <source>
        <dbReference type="EMBL" id="SNQ59317.1"/>
    </source>
</evidence>
<dbReference type="Pfam" id="PF13379">
    <property type="entry name" value="NMT1_2"/>
    <property type="match status" value="1"/>
</dbReference>
<sequence>MRNLLKILFVVGLAILVAGCLESNKAPETDVPVNLVKMSGQDMVQRLGTGEIAGFIMWEPYPSLAVTKGYGKPLLYSGDIWEEHPCCVVAYDYDWHKNTNNSDEILKRMALVQLKSVNYINNAKSPGSPDHEELINFTLDFGGLTDRNAANMSLFDVEFVYATDVPKTAAFIEKIQDFGIFDPAKWNQSGYKNASDYANSLITNQYVEWAVQNKDADLSSLSLKEPVTVRYGYLINDIHELPFYVAWKKGWYKDAGINITLAEGAPFQNGAFEMQNGFKAGTVDVGSLGIPPVIIHRINSNDFTIDDARVGVIAGMNDEGSVVVVASNITSLKDLRGKTVGYPGPGTIQHVLFLMAADKDGVKVVT</sequence>
<keyword evidence="3" id="KW-0732">Signal</keyword>
<keyword evidence="5" id="KW-0547">Nucleotide-binding</keyword>
<keyword evidence="5" id="KW-0067">ATP-binding</keyword>
<dbReference type="SUPFAM" id="SSF53850">
    <property type="entry name" value="Periplasmic binding protein-like II"/>
    <property type="match status" value="2"/>
</dbReference>
<reference evidence="6" key="1">
    <citation type="submission" date="2017-06" db="EMBL/GenBank/DDBJ databases">
        <authorList>
            <person name="Cremers G."/>
        </authorList>
    </citation>
    <scope>NUCLEOTIDE SEQUENCE [LARGE SCALE GENOMIC DNA]</scope>
</reference>
<accession>A0A284VJD8</accession>
<organism evidence="5 6">
    <name type="scientific">Candidatus Methanoperedens nitratireducens</name>
    <dbReference type="NCBI Taxonomy" id="1392998"/>
    <lineage>
        <taxon>Archaea</taxon>
        <taxon>Methanobacteriati</taxon>
        <taxon>Methanobacteriota</taxon>
        <taxon>Stenosarchaea group</taxon>
        <taxon>Methanomicrobia</taxon>
        <taxon>Methanosarcinales</taxon>
        <taxon>ANME-2 cluster</taxon>
        <taxon>Candidatus Methanoperedentaceae</taxon>
        <taxon>Candidatus Methanoperedens</taxon>
    </lineage>
</organism>
<comment type="similarity">
    <text evidence="2">Belongs to the bacterial solute-binding protein SsuA/TauA family.</text>
</comment>
<dbReference type="GO" id="GO:0005524">
    <property type="term" value="F:ATP binding"/>
    <property type="evidence" value="ECO:0007669"/>
    <property type="project" value="UniProtKB-KW"/>
</dbReference>
<dbReference type="OrthoDB" id="10037at2157"/>
<evidence type="ECO:0000259" key="4">
    <source>
        <dbReference type="Pfam" id="PF09084"/>
    </source>
</evidence>
<evidence type="ECO:0000256" key="1">
    <source>
        <dbReference type="ARBA" id="ARBA00004418"/>
    </source>
</evidence>
<evidence type="ECO:0000313" key="6">
    <source>
        <dbReference type="Proteomes" id="UP000218615"/>
    </source>
</evidence>
<keyword evidence="6" id="KW-1185">Reference proteome</keyword>
<name>A0A284VJD8_9EURY</name>
<dbReference type="AlphaFoldDB" id="A0A284VJD8"/>
<dbReference type="PROSITE" id="PS51257">
    <property type="entry name" value="PROKAR_LIPOPROTEIN"/>
    <property type="match status" value="1"/>
</dbReference>
<dbReference type="PANTHER" id="PTHR30024">
    <property type="entry name" value="ALIPHATIC SULFONATES-BINDING PROTEIN-RELATED"/>
    <property type="match status" value="1"/>
</dbReference>
<protein>
    <submittedName>
        <fullName evidence="5">Putative Nitrate ABC transporter, ATP-binding protein</fullName>
    </submittedName>
</protein>
<dbReference type="PANTHER" id="PTHR30024:SF47">
    <property type="entry name" value="TAURINE-BINDING PERIPLASMIC PROTEIN"/>
    <property type="match status" value="1"/>
</dbReference>
<dbReference type="Proteomes" id="UP000218615">
    <property type="component" value="Unassembled WGS sequence"/>
</dbReference>
<evidence type="ECO:0000256" key="2">
    <source>
        <dbReference type="ARBA" id="ARBA00010742"/>
    </source>
</evidence>
<gene>
    <name evidence="5" type="ORF">MNV_1140013</name>
</gene>
<dbReference type="Gene3D" id="3.40.190.10">
    <property type="entry name" value="Periplasmic binding protein-like II"/>
    <property type="match status" value="3"/>
</dbReference>
<dbReference type="GO" id="GO:0042597">
    <property type="term" value="C:periplasmic space"/>
    <property type="evidence" value="ECO:0007669"/>
    <property type="project" value="UniProtKB-SubCell"/>
</dbReference>
<dbReference type="RefSeq" id="WP_096203712.1">
    <property type="nucleotide sequence ID" value="NZ_FZMP01000018.1"/>
</dbReference>
<evidence type="ECO:0000256" key="3">
    <source>
        <dbReference type="ARBA" id="ARBA00022729"/>
    </source>
</evidence>
<feature type="domain" description="SsuA/THI5-like" evidence="4">
    <location>
        <begin position="241"/>
        <end position="362"/>
    </location>
</feature>